<dbReference type="InterPro" id="IPR000504">
    <property type="entry name" value="RRM_dom"/>
</dbReference>
<dbReference type="Pfam" id="PF00076">
    <property type="entry name" value="RRM_1"/>
    <property type="match status" value="1"/>
</dbReference>
<evidence type="ECO:0000259" key="1">
    <source>
        <dbReference type="Pfam" id="PF00076"/>
    </source>
</evidence>
<proteinExistence type="predicted"/>
<sequence>MDVVLIIEPETGRPPGGGYVTMADDAAATAAVEAFNERNSFTVAKPEARPSR</sequence>
<gene>
    <name evidence="2" type="ORF">DWB77_07469</name>
</gene>
<keyword evidence="3" id="KW-1185">Reference proteome</keyword>
<evidence type="ECO:0000313" key="2">
    <source>
        <dbReference type="EMBL" id="AYG85252.1"/>
    </source>
</evidence>
<dbReference type="KEGG" id="shun:DWB77_07469"/>
<dbReference type="AlphaFoldDB" id="A0A387HSQ0"/>
<dbReference type="GO" id="GO:0003723">
    <property type="term" value="F:RNA binding"/>
    <property type="evidence" value="ECO:0007669"/>
    <property type="project" value="InterPro"/>
</dbReference>
<organism evidence="2 3">
    <name type="scientific">Streptomyces hundungensis</name>
    <dbReference type="NCBI Taxonomy" id="1077946"/>
    <lineage>
        <taxon>Bacteria</taxon>
        <taxon>Bacillati</taxon>
        <taxon>Actinomycetota</taxon>
        <taxon>Actinomycetes</taxon>
        <taxon>Kitasatosporales</taxon>
        <taxon>Streptomycetaceae</taxon>
        <taxon>Streptomyces</taxon>
    </lineage>
</organism>
<dbReference type="InterPro" id="IPR035979">
    <property type="entry name" value="RBD_domain_sf"/>
</dbReference>
<feature type="domain" description="RRM" evidence="1">
    <location>
        <begin position="3"/>
        <end position="38"/>
    </location>
</feature>
<accession>A0A387HSQ0</accession>
<protein>
    <recommendedName>
        <fullName evidence="1">RRM domain-containing protein</fullName>
    </recommendedName>
</protein>
<dbReference type="EMBL" id="CP032698">
    <property type="protein sequence ID" value="AYG85252.1"/>
    <property type="molecule type" value="Genomic_DNA"/>
</dbReference>
<reference evidence="2 3" key="1">
    <citation type="submission" date="2018-10" db="EMBL/GenBank/DDBJ databases">
        <title>Relationship between Morphology and Antimicrobial Activity in Streptomyces.</title>
        <authorList>
            <person name="Kang H.J."/>
            <person name="Kim S.B."/>
        </authorList>
    </citation>
    <scope>NUCLEOTIDE SEQUENCE [LARGE SCALE GENOMIC DNA]</scope>
    <source>
        <strain evidence="2 3">BH38</strain>
    </source>
</reference>
<evidence type="ECO:0000313" key="3">
    <source>
        <dbReference type="Proteomes" id="UP000271554"/>
    </source>
</evidence>
<dbReference type="InterPro" id="IPR012677">
    <property type="entry name" value="Nucleotide-bd_a/b_plait_sf"/>
</dbReference>
<dbReference type="SUPFAM" id="SSF54928">
    <property type="entry name" value="RNA-binding domain, RBD"/>
    <property type="match status" value="1"/>
</dbReference>
<name>A0A387HSQ0_9ACTN</name>
<dbReference type="Gene3D" id="3.30.70.330">
    <property type="match status" value="1"/>
</dbReference>
<dbReference type="Proteomes" id="UP000271554">
    <property type="component" value="Chromosome"/>
</dbReference>